<evidence type="ECO:0000313" key="2">
    <source>
        <dbReference type="EMBL" id="CAF3713122.1"/>
    </source>
</evidence>
<dbReference type="SUPFAM" id="SSF56399">
    <property type="entry name" value="ADP-ribosylation"/>
    <property type="match status" value="1"/>
</dbReference>
<comment type="caution">
    <text evidence="2">The sequence shown here is derived from an EMBL/GenBank/DDBJ whole genome shotgun (WGS) entry which is preliminary data.</text>
</comment>
<dbReference type="EMBL" id="CAJOAZ010000786">
    <property type="protein sequence ID" value="CAF3713122.1"/>
    <property type="molecule type" value="Genomic_DNA"/>
</dbReference>
<keyword evidence="1" id="KW-0040">ANK repeat</keyword>
<protein>
    <recommendedName>
        <fullName evidence="4">NAD(+)--protein-arginine ADP-ribosyltransferase</fullName>
    </recommendedName>
</protein>
<accession>A0A818VHE5</accession>
<dbReference type="Gene3D" id="1.25.40.20">
    <property type="entry name" value="Ankyrin repeat-containing domain"/>
    <property type="match status" value="1"/>
</dbReference>
<organism evidence="2 3">
    <name type="scientific">Adineta steineri</name>
    <dbReference type="NCBI Taxonomy" id="433720"/>
    <lineage>
        <taxon>Eukaryota</taxon>
        <taxon>Metazoa</taxon>
        <taxon>Spiralia</taxon>
        <taxon>Gnathifera</taxon>
        <taxon>Rotifera</taxon>
        <taxon>Eurotatoria</taxon>
        <taxon>Bdelloidea</taxon>
        <taxon>Adinetida</taxon>
        <taxon>Adinetidae</taxon>
        <taxon>Adineta</taxon>
    </lineage>
</organism>
<dbReference type="InterPro" id="IPR036770">
    <property type="entry name" value="Ankyrin_rpt-contain_sf"/>
</dbReference>
<dbReference type="PROSITE" id="PS50297">
    <property type="entry name" value="ANK_REP_REGION"/>
    <property type="match status" value="1"/>
</dbReference>
<proteinExistence type="predicted"/>
<dbReference type="SMART" id="SM00248">
    <property type="entry name" value="ANK"/>
    <property type="match status" value="1"/>
</dbReference>
<evidence type="ECO:0000313" key="3">
    <source>
        <dbReference type="Proteomes" id="UP000663844"/>
    </source>
</evidence>
<dbReference type="InterPro" id="IPR002110">
    <property type="entry name" value="Ankyrin_rpt"/>
</dbReference>
<dbReference type="PROSITE" id="PS50088">
    <property type="entry name" value="ANK_REPEAT"/>
    <property type="match status" value="1"/>
</dbReference>
<dbReference type="PROSITE" id="PS51996">
    <property type="entry name" value="TR_MART"/>
    <property type="match status" value="1"/>
</dbReference>
<name>A0A818VHE5_9BILA</name>
<reference evidence="2" key="1">
    <citation type="submission" date="2021-02" db="EMBL/GenBank/DDBJ databases">
        <authorList>
            <person name="Nowell W R."/>
        </authorList>
    </citation>
    <scope>NUCLEOTIDE SEQUENCE</scope>
</reference>
<evidence type="ECO:0008006" key="4">
    <source>
        <dbReference type="Google" id="ProtNLM"/>
    </source>
</evidence>
<feature type="repeat" description="ANK" evidence="1">
    <location>
        <begin position="36"/>
        <end position="58"/>
    </location>
</feature>
<evidence type="ECO:0000256" key="1">
    <source>
        <dbReference type="PROSITE-ProRule" id="PRU00023"/>
    </source>
</evidence>
<dbReference type="Gene3D" id="3.90.176.10">
    <property type="entry name" value="Toxin ADP-ribosyltransferase, Chain A, domain 1"/>
    <property type="match status" value="1"/>
</dbReference>
<dbReference type="AlphaFoldDB" id="A0A818VHE5"/>
<sequence>MTSDIYKACGYNEIDYLRILIETSPDDAKINQLESNGSTVLHLACSKGYTDIVQLLLNDRRVDRDQTNINGQTAYQVASTDEIRQLFRRQKRSDNPFCTNQNTLNPLECFINENASDSRYTTYYRTEAPIMSECLRQVQNHNYNTITAPIINGISRFCGNDPEKKKIDKWVENLQLHIVQYFTAKDCKLSSEDYSKANTDIKEYYETKNVENLLKLYTLHTSICQSFSQNSIKTDYLYAPISFHLSSLIQRAYKGLSFRGLTMEENEFKKYKQAFPSQDSYIRTNTFCSTSVNPAVAEMFTNTEKAEGIINVIMMFDFVKSCSTAITLFSSSSKLKCVSHFEEEQEILVLPGTIFSVKNIQEDDQTHITTIHLEKFDTSEAEHEMHQERFQTFAYACESDLTEVVEMSLNSDAHID</sequence>
<dbReference type="Pfam" id="PF13857">
    <property type="entry name" value="Ank_5"/>
    <property type="match status" value="1"/>
</dbReference>
<gene>
    <name evidence="2" type="ORF">OXD698_LOCUS13104</name>
</gene>
<dbReference type="SUPFAM" id="SSF48403">
    <property type="entry name" value="Ankyrin repeat"/>
    <property type="match status" value="1"/>
</dbReference>
<dbReference type="Proteomes" id="UP000663844">
    <property type="component" value="Unassembled WGS sequence"/>
</dbReference>